<sequence length="92" mass="10746">MDFEYVHLETSAVTQKKENSESTLSNKKKKIRRNSLVSTFCYFVFDRLQMQAFALKQISRQMNGKRDFGFDMKSSLYGRNSAENRQLLYGAS</sequence>
<protein>
    <submittedName>
        <fullName evidence="1">CLUMA_CG019220, isoform A</fullName>
    </submittedName>
</protein>
<organism evidence="1 2">
    <name type="scientific">Clunio marinus</name>
    <dbReference type="NCBI Taxonomy" id="568069"/>
    <lineage>
        <taxon>Eukaryota</taxon>
        <taxon>Metazoa</taxon>
        <taxon>Ecdysozoa</taxon>
        <taxon>Arthropoda</taxon>
        <taxon>Hexapoda</taxon>
        <taxon>Insecta</taxon>
        <taxon>Pterygota</taxon>
        <taxon>Neoptera</taxon>
        <taxon>Endopterygota</taxon>
        <taxon>Diptera</taxon>
        <taxon>Nematocera</taxon>
        <taxon>Chironomoidea</taxon>
        <taxon>Chironomidae</taxon>
        <taxon>Clunio</taxon>
    </lineage>
</organism>
<dbReference type="EMBL" id="CVRI01000066">
    <property type="protein sequence ID" value="CRL06113.1"/>
    <property type="molecule type" value="Genomic_DNA"/>
</dbReference>
<dbReference type="Proteomes" id="UP000183832">
    <property type="component" value="Unassembled WGS sequence"/>
</dbReference>
<evidence type="ECO:0000313" key="2">
    <source>
        <dbReference type="Proteomes" id="UP000183832"/>
    </source>
</evidence>
<accession>A0A1J1J5F9</accession>
<proteinExistence type="predicted"/>
<gene>
    <name evidence="1" type="ORF">CLUMA_CG019220</name>
</gene>
<reference evidence="1 2" key="1">
    <citation type="submission" date="2015-04" db="EMBL/GenBank/DDBJ databases">
        <authorList>
            <person name="Syromyatnikov M.Y."/>
            <person name="Popov V.N."/>
        </authorList>
    </citation>
    <scope>NUCLEOTIDE SEQUENCE [LARGE SCALE GENOMIC DNA]</scope>
</reference>
<evidence type="ECO:0000313" key="1">
    <source>
        <dbReference type="EMBL" id="CRL06113.1"/>
    </source>
</evidence>
<name>A0A1J1J5F9_9DIPT</name>
<dbReference type="AlphaFoldDB" id="A0A1J1J5F9"/>
<keyword evidence="2" id="KW-1185">Reference proteome</keyword>